<dbReference type="PATRIC" id="fig|742725.3.peg.843"/>
<evidence type="ECO:0008006" key="4">
    <source>
        <dbReference type="Google" id="ProtNLM"/>
    </source>
</evidence>
<keyword evidence="3" id="KW-1185">Reference proteome</keyword>
<evidence type="ECO:0000313" key="3">
    <source>
        <dbReference type="Proteomes" id="UP000006008"/>
    </source>
</evidence>
<evidence type="ECO:0000313" key="2">
    <source>
        <dbReference type="EMBL" id="EHB92587.1"/>
    </source>
</evidence>
<accession>G5H7Y8</accession>
<evidence type="ECO:0000256" key="1">
    <source>
        <dbReference type="SAM" id="Phobius"/>
    </source>
</evidence>
<protein>
    <recommendedName>
        <fullName evidence="4">ATP synthase I</fullName>
    </recommendedName>
</protein>
<reference evidence="2 3" key="1">
    <citation type="submission" date="2011-08" db="EMBL/GenBank/DDBJ databases">
        <title>The Genome Sequence of Alistipes indistinctus YIT 12060.</title>
        <authorList>
            <consortium name="The Broad Institute Genome Sequencing Platform"/>
            <person name="Earl A."/>
            <person name="Ward D."/>
            <person name="Feldgarden M."/>
            <person name="Gevers D."/>
            <person name="Morotomi M."/>
            <person name="Young S.K."/>
            <person name="Zeng Q."/>
            <person name="Gargeya S."/>
            <person name="Fitzgerald M."/>
            <person name="Haas B."/>
            <person name="Abouelleil A."/>
            <person name="Alvarado L."/>
            <person name="Arachchi H.M."/>
            <person name="Berlin A."/>
            <person name="Brown A."/>
            <person name="Chapman S.B."/>
            <person name="Chen Z."/>
            <person name="Dunbar C."/>
            <person name="Freedman E."/>
            <person name="Gearin G."/>
            <person name="Gellesch M."/>
            <person name="Goldberg J."/>
            <person name="Griggs A."/>
            <person name="Gujja S."/>
            <person name="Heiman D."/>
            <person name="Howarth C."/>
            <person name="Larson L."/>
            <person name="Lui A."/>
            <person name="MacDonald P.J.P."/>
            <person name="Montmayeur A."/>
            <person name="Murphy C."/>
            <person name="Neiman D."/>
            <person name="Pearson M."/>
            <person name="Priest M."/>
            <person name="Roberts A."/>
            <person name="Saif S."/>
            <person name="Shea T."/>
            <person name="Shenoy N."/>
            <person name="Sisk P."/>
            <person name="Stolte C."/>
            <person name="Sykes S."/>
            <person name="Wortman J."/>
            <person name="Nusbaum C."/>
            <person name="Birren B."/>
        </authorList>
    </citation>
    <scope>NUCLEOTIDE SEQUENCE [LARGE SCALE GENOMIC DNA]</scope>
    <source>
        <strain evidence="2 3">YIT 12060</strain>
    </source>
</reference>
<organism evidence="2 3">
    <name type="scientific">Alistipes indistinctus YIT 12060</name>
    <dbReference type="NCBI Taxonomy" id="742725"/>
    <lineage>
        <taxon>Bacteria</taxon>
        <taxon>Pseudomonadati</taxon>
        <taxon>Bacteroidota</taxon>
        <taxon>Bacteroidia</taxon>
        <taxon>Bacteroidales</taxon>
        <taxon>Rikenellaceae</taxon>
        <taxon>Alistipes</taxon>
    </lineage>
</organism>
<proteinExistence type="predicted"/>
<comment type="caution">
    <text evidence="2">The sequence shown here is derived from an EMBL/GenBank/DDBJ whole genome shotgun (WGS) entry which is preliminary data.</text>
</comment>
<dbReference type="AlphaFoldDB" id="G5H7Y8"/>
<dbReference type="GeneID" id="92816194"/>
<keyword evidence="1" id="KW-0472">Membrane</keyword>
<dbReference type="RefSeq" id="WP_009133597.1">
    <property type="nucleotide sequence ID" value="NZ_CP102250.1"/>
</dbReference>
<keyword evidence="1" id="KW-1133">Transmembrane helix</keyword>
<dbReference type="EMBL" id="ADLD01000009">
    <property type="protein sequence ID" value="EHB92587.1"/>
    <property type="molecule type" value="Genomic_DNA"/>
</dbReference>
<name>G5H7Y8_9BACT</name>
<gene>
    <name evidence="2" type="ORF">HMPREF9450_00791</name>
</gene>
<dbReference type="HOGENOM" id="CLU_2191413_0_0_10"/>
<keyword evidence="1" id="KW-0812">Transmembrane</keyword>
<dbReference type="Proteomes" id="UP000006008">
    <property type="component" value="Unassembled WGS sequence"/>
</dbReference>
<feature type="transmembrane region" description="Helical" evidence="1">
    <location>
        <begin position="67"/>
        <end position="90"/>
    </location>
</feature>
<sequence length="108" mass="12189">MKIASKTLIQIIVVVIVVGALLHHNYPIAGLSVALAAIGLYLLRNLRTCIRDIRRFKQLTRTAKVRLVTFTALLYILIHALVTGTIPYFLLLMMLGIDYLIYDNQPPK</sequence>
<feature type="transmembrane region" description="Helical" evidence="1">
    <location>
        <begin position="28"/>
        <end position="46"/>
    </location>
</feature>
<feature type="transmembrane region" description="Helical" evidence="1">
    <location>
        <begin position="7"/>
        <end position="22"/>
    </location>
</feature>
<dbReference type="STRING" id="742725.HMPREF9450_00791"/>